<name>A0AAV4H1M5_9GAST</name>
<comment type="caution">
    <text evidence="2">The sequence shown here is derived from an EMBL/GenBank/DDBJ whole genome shotgun (WGS) entry which is preliminary data.</text>
</comment>
<proteinExistence type="predicted"/>
<dbReference type="Proteomes" id="UP000762676">
    <property type="component" value="Unassembled WGS sequence"/>
</dbReference>
<keyword evidence="3" id="KW-1185">Reference proteome</keyword>
<feature type="coiled-coil region" evidence="1">
    <location>
        <begin position="71"/>
        <end position="101"/>
    </location>
</feature>
<gene>
    <name evidence="2" type="ORF">ElyMa_000847000</name>
</gene>
<keyword evidence="1" id="KW-0175">Coiled coil</keyword>
<organism evidence="2 3">
    <name type="scientific">Elysia marginata</name>
    <dbReference type="NCBI Taxonomy" id="1093978"/>
    <lineage>
        <taxon>Eukaryota</taxon>
        <taxon>Metazoa</taxon>
        <taxon>Spiralia</taxon>
        <taxon>Lophotrochozoa</taxon>
        <taxon>Mollusca</taxon>
        <taxon>Gastropoda</taxon>
        <taxon>Heterobranchia</taxon>
        <taxon>Euthyneura</taxon>
        <taxon>Panpulmonata</taxon>
        <taxon>Sacoglossa</taxon>
        <taxon>Placobranchoidea</taxon>
        <taxon>Plakobranchidae</taxon>
        <taxon>Elysia</taxon>
    </lineage>
</organism>
<dbReference type="EMBL" id="BMAT01001742">
    <property type="protein sequence ID" value="GFR91594.1"/>
    <property type="molecule type" value="Genomic_DNA"/>
</dbReference>
<sequence>MVKVEYAANVESFTNVDNICGTSNEKYKCYLGPQLFLEILLLKIRLAIEHSSAKRKHEKDETKAPDTEIKNLEASIEANKMEQLKEKKEELENIRKKHMEGVMIRS</sequence>
<evidence type="ECO:0000313" key="2">
    <source>
        <dbReference type="EMBL" id="GFR91594.1"/>
    </source>
</evidence>
<accession>A0AAV4H1M5</accession>
<reference evidence="2 3" key="1">
    <citation type="journal article" date="2021" name="Elife">
        <title>Chloroplast acquisition without the gene transfer in kleptoplastic sea slugs, Plakobranchus ocellatus.</title>
        <authorList>
            <person name="Maeda T."/>
            <person name="Takahashi S."/>
            <person name="Yoshida T."/>
            <person name="Shimamura S."/>
            <person name="Takaki Y."/>
            <person name="Nagai Y."/>
            <person name="Toyoda A."/>
            <person name="Suzuki Y."/>
            <person name="Arimoto A."/>
            <person name="Ishii H."/>
            <person name="Satoh N."/>
            <person name="Nishiyama T."/>
            <person name="Hasebe M."/>
            <person name="Maruyama T."/>
            <person name="Minagawa J."/>
            <person name="Obokata J."/>
            <person name="Shigenobu S."/>
        </authorList>
    </citation>
    <scope>NUCLEOTIDE SEQUENCE [LARGE SCALE GENOMIC DNA]</scope>
</reference>
<evidence type="ECO:0000256" key="1">
    <source>
        <dbReference type="SAM" id="Coils"/>
    </source>
</evidence>
<dbReference type="AlphaFoldDB" id="A0AAV4H1M5"/>
<protein>
    <submittedName>
        <fullName evidence="2">Uncharacterized protein</fullName>
    </submittedName>
</protein>
<evidence type="ECO:0000313" key="3">
    <source>
        <dbReference type="Proteomes" id="UP000762676"/>
    </source>
</evidence>